<dbReference type="HOGENOM" id="CLU_013850_0_0_7"/>
<name>A0A0A8GZN6_9BACT</name>
<dbReference type="Proteomes" id="UP000031163">
    <property type="component" value="Chromosome"/>
</dbReference>
<accession>A0A0A8GZN6</accession>
<keyword evidence="1" id="KW-0472">Membrane</keyword>
<evidence type="ECO:0000313" key="4">
    <source>
        <dbReference type="Proteomes" id="UP000031163"/>
    </source>
</evidence>
<reference evidence="3 4" key="1">
    <citation type="journal article" date="2014" name="Genome Biol. Evol.">
        <title>Comparative Genomics of the Campylobacter lari Group.</title>
        <authorList>
            <person name="Miller W.G."/>
            <person name="Yee E."/>
            <person name="Chapman M.H."/>
            <person name="Smith T.P."/>
            <person name="Bono J.L."/>
            <person name="Huynh S."/>
            <person name="Parker C.T."/>
            <person name="Vandamme P."/>
            <person name="Luong K."/>
            <person name="Korlach J."/>
        </authorList>
    </citation>
    <scope>NUCLEOTIDE SEQUENCE [LARGE SCALE GENOMIC DNA]</scope>
    <source>
        <strain evidence="3 4">NCTC 12927</strain>
    </source>
</reference>
<gene>
    <name evidence="3" type="ORF">CINS_0114</name>
</gene>
<dbReference type="Pfam" id="PF02470">
    <property type="entry name" value="MlaD"/>
    <property type="match status" value="1"/>
</dbReference>
<keyword evidence="1" id="KW-1133">Transmembrane helix</keyword>
<organism evidence="3 4">
    <name type="scientific">Campylobacter insulaenigrae NCTC 12927</name>
    <dbReference type="NCBI Taxonomy" id="1031564"/>
    <lineage>
        <taxon>Bacteria</taxon>
        <taxon>Pseudomonadati</taxon>
        <taxon>Campylobacterota</taxon>
        <taxon>Epsilonproteobacteria</taxon>
        <taxon>Campylobacterales</taxon>
        <taxon>Campylobacteraceae</taxon>
        <taxon>Campylobacter</taxon>
    </lineage>
</organism>
<dbReference type="GeneID" id="74430935"/>
<dbReference type="RefSeq" id="WP_039648950.1">
    <property type="nucleotide sequence ID" value="NZ_CP007770.1"/>
</dbReference>
<dbReference type="KEGG" id="cis:CINS_0114"/>
<feature type="transmembrane region" description="Helical" evidence="1">
    <location>
        <begin position="7"/>
        <end position="28"/>
    </location>
</feature>
<protein>
    <submittedName>
        <fullName evidence="3">Lipid asymmetry ABC transporter MlaABCDEF, periplasmic component MlaD</fullName>
    </submittedName>
</protein>
<evidence type="ECO:0000256" key="1">
    <source>
        <dbReference type="SAM" id="Phobius"/>
    </source>
</evidence>
<evidence type="ECO:0000259" key="2">
    <source>
        <dbReference type="Pfam" id="PF02470"/>
    </source>
</evidence>
<dbReference type="PANTHER" id="PTHR36698">
    <property type="entry name" value="BLL5892 PROTEIN"/>
    <property type="match status" value="1"/>
</dbReference>
<evidence type="ECO:0000313" key="3">
    <source>
        <dbReference type="EMBL" id="AJC87122.1"/>
    </source>
</evidence>
<proteinExistence type="predicted"/>
<dbReference type="InterPro" id="IPR003399">
    <property type="entry name" value="Mce/MlaD"/>
</dbReference>
<dbReference type="PANTHER" id="PTHR36698:SF2">
    <property type="entry name" value="MCE_MLAD DOMAIN-CONTAINING PROTEIN"/>
    <property type="match status" value="1"/>
</dbReference>
<dbReference type="STRING" id="1031564.CINS_0114"/>
<dbReference type="EMBL" id="CP007770">
    <property type="protein sequence ID" value="AJC87122.1"/>
    <property type="molecule type" value="Genomic_DNA"/>
</dbReference>
<feature type="domain" description="Mce/MlaD" evidence="2">
    <location>
        <begin position="39"/>
        <end position="117"/>
    </location>
</feature>
<keyword evidence="1" id="KW-0812">Transmembrane</keyword>
<sequence length="275" mass="31070">MENRANYILIGIFVSVIFFMSLFFIVWYGNLKDEKTFAYYEIFMEESVAGLSVKAPVKFLGVDVGSVEKISIDTTSSNFRVQILVKLDSNLVIKTDTYASLQIQGITGFKFIQLSGGSEKAPILKAFNSKYPVINSKESFFASIDKQTTNILELISSSKLKLDILLSDKNLRNFENFLSNSSQLVEKLNKQSLPFLSNIQNTSSKIAKSSDEFALFLSKANLQLDGLEKSKMLINDNLEILRFLLLDFTQLLEKVKQNPSNVIYKDQKIQYAPGE</sequence>
<dbReference type="AlphaFoldDB" id="A0A0A8GZN6"/>